<feature type="region of interest" description="Disordered" evidence="2">
    <location>
        <begin position="249"/>
        <end position="359"/>
    </location>
</feature>
<feature type="region of interest" description="Disordered" evidence="2">
    <location>
        <begin position="1"/>
        <end position="98"/>
    </location>
</feature>
<feature type="compositionally biased region" description="Basic and acidic residues" evidence="2">
    <location>
        <begin position="151"/>
        <end position="162"/>
    </location>
</feature>
<comment type="subcellular location">
    <subcellularLocation>
        <location evidence="1">Nucleus</location>
    </subcellularLocation>
</comment>
<dbReference type="OrthoDB" id="272624at2759"/>
<evidence type="ECO:0000313" key="4">
    <source>
        <dbReference type="EnsemblMetazoa" id="XP_004933421.1"/>
    </source>
</evidence>
<accession>A0A8R2AQ84</accession>
<feature type="compositionally biased region" description="Polar residues" evidence="2">
    <location>
        <begin position="163"/>
        <end position="174"/>
    </location>
</feature>
<feature type="compositionally biased region" description="Basic residues" evidence="2">
    <location>
        <begin position="627"/>
        <end position="636"/>
    </location>
</feature>
<dbReference type="KEGG" id="bmor:101747231"/>
<organism evidence="4 5">
    <name type="scientific">Bombyx mori</name>
    <name type="common">Silk moth</name>
    <dbReference type="NCBI Taxonomy" id="7091"/>
    <lineage>
        <taxon>Eukaryota</taxon>
        <taxon>Metazoa</taxon>
        <taxon>Ecdysozoa</taxon>
        <taxon>Arthropoda</taxon>
        <taxon>Hexapoda</taxon>
        <taxon>Insecta</taxon>
        <taxon>Pterygota</taxon>
        <taxon>Neoptera</taxon>
        <taxon>Endopterygota</taxon>
        <taxon>Lepidoptera</taxon>
        <taxon>Glossata</taxon>
        <taxon>Ditrysia</taxon>
        <taxon>Bombycoidea</taxon>
        <taxon>Bombycidae</taxon>
        <taxon>Bombycinae</taxon>
        <taxon>Bombyx</taxon>
    </lineage>
</organism>
<evidence type="ECO:0000256" key="1">
    <source>
        <dbReference type="ARBA" id="ARBA00004123"/>
    </source>
</evidence>
<feature type="domain" description="Myb-like" evidence="3">
    <location>
        <begin position="482"/>
        <end position="530"/>
    </location>
</feature>
<keyword evidence="5" id="KW-1185">Reference proteome</keyword>
<dbReference type="Pfam" id="PF15963">
    <property type="entry name" value="Myb_DNA-bind_7"/>
    <property type="match status" value="1"/>
</dbReference>
<feature type="compositionally biased region" description="Polar residues" evidence="2">
    <location>
        <begin position="57"/>
        <end position="79"/>
    </location>
</feature>
<dbReference type="GeneID" id="101747231"/>
<evidence type="ECO:0000259" key="3">
    <source>
        <dbReference type="SMART" id="SM00717"/>
    </source>
</evidence>
<feature type="region of interest" description="Disordered" evidence="2">
    <location>
        <begin position="455"/>
        <end position="474"/>
    </location>
</feature>
<feature type="compositionally biased region" description="Polar residues" evidence="2">
    <location>
        <begin position="311"/>
        <end position="342"/>
    </location>
</feature>
<dbReference type="GO" id="GO:0001156">
    <property type="term" value="F:TFIIIC-class transcription factor complex binding"/>
    <property type="evidence" value="ECO:0007669"/>
    <property type="project" value="TreeGrafter"/>
</dbReference>
<feature type="region of interest" description="Disordered" evidence="2">
    <location>
        <begin position="754"/>
        <end position="805"/>
    </location>
</feature>
<dbReference type="Proteomes" id="UP000005204">
    <property type="component" value="Unassembled WGS sequence"/>
</dbReference>
<dbReference type="SUPFAM" id="SSF46689">
    <property type="entry name" value="Homeodomain-like"/>
    <property type="match status" value="1"/>
</dbReference>
<dbReference type="CTD" id="55814"/>
<dbReference type="EnsemblMetazoa" id="XM_004933364.4">
    <property type="protein sequence ID" value="XP_004933421.1"/>
    <property type="gene ID" value="LOC101747231"/>
</dbReference>
<feature type="compositionally biased region" description="Polar residues" evidence="2">
    <location>
        <begin position="647"/>
        <end position="658"/>
    </location>
</feature>
<dbReference type="SMART" id="SM00717">
    <property type="entry name" value="SANT"/>
    <property type="match status" value="1"/>
</dbReference>
<sequence>MSTRRARIKAVAALPPRRKNAENSENKNQQGPSTNDLQNVPKSPNATKHDNVAKTYQRASVANSPSKSPHSSVITQNTDRQPHVNRAATPVNKGNITPKLSDRVSVITSTAGVKSGVFASPHAKSSPLRKYIPSPVLAAMNTAEVTNKAVTPEKSDAKKNSDSTKSIGNNSTEIIQKISDSESSTSKSGTNTHRSDIPDDYSVPSVPESITEDPMDGIVPLQPVSAPKPIALLKNEIISENVEVLFDPIVPLPSPSKVRPKLRPVPRLGPLRRNSVQGSASESEDESRRSLLGHRSATPLPMRQRHDSHTTQHSNLNQDTNRTRNDSICSVVSQPTTANPALSPTKEKHYQTKTRRQEMSRRMAAMRRRRETAQRDTMTMYDLIFHNPSTNPMIPDQDEIKAQEANKASQNQPDESENDDPNDPPSTGAAPVPQIKLGPNGEIILDEQSLVIKQSNNGRKVSSEVREGAWNERSSGYRRSARTADWTHDETVRFYRALAAIGTDFTLMEPLFPGRTRRDLKLKFKKEEKLNIAQVDKALRSRVEWDAMGLHEEFKEERAEAAKREEEAKQRLEKQKKERQERNKELRGYRQSMSKKLLESSVLRCDLSNVDHTADDIIARASEFKSQKKRKPKKSIGQKPKPEPGPGSTSSLATLSVRNNRKTQESKNSVSDMAVITKIDPKPANMLLDNISNPSMPSNIETGSLVVLTVNDPNSPTKKMLQTYIAREKGKLLPVDLPPSLLNSVVGYVRKETTDSNASMVSSPMTSASPNSVASMDSRISVTPLQVNPSPNKRQRKNSYTITPL</sequence>
<dbReference type="PANTHER" id="PTHR22929">
    <property type="entry name" value="RNA POLYMERASE III TRANSCRIPTION INITIATION FACTOR B"/>
    <property type="match status" value="1"/>
</dbReference>
<feature type="compositionally biased region" description="Basic and acidic residues" evidence="2">
    <location>
        <begin position="556"/>
        <end position="588"/>
    </location>
</feature>
<reference evidence="5" key="1">
    <citation type="journal article" date="2008" name="Insect Biochem. Mol. Biol.">
        <title>The genome of a lepidopteran model insect, the silkworm Bombyx mori.</title>
        <authorList>
            <consortium name="International Silkworm Genome Consortium"/>
        </authorList>
    </citation>
    <scope>NUCLEOTIDE SEQUENCE [LARGE SCALE GENOMIC DNA]</scope>
    <source>
        <strain evidence="5">p50T</strain>
    </source>
</reference>
<dbReference type="GO" id="GO:0000126">
    <property type="term" value="C:transcription factor TFIIIB complex"/>
    <property type="evidence" value="ECO:0007669"/>
    <property type="project" value="TreeGrafter"/>
</dbReference>
<dbReference type="RefSeq" id="XP_004933421.1">
    <property type="nucleotide sequence ID" value="XM_004933364.5"/>
</dbReference>
<feature type="compositionally biased region" description="Polar residues" evidence="2">
    <location>
        <begin position="755"/>
        <end position="805"/>
    </location>
</feature>
<dbReference type="InterPro" id="IPR009057">
    <property type="entry name" value="Homeodomain-like_sf"/>
</dbReference>
<protein>
    <recommendedName>
        <fullName evidence="3">Myb-like domain-containing protein</fullName>
    </recommendedName>
</protein>
<reference evidence="4" key="2">
    <citation type="submission" date="2022-06" db="UniProtKB">
        <authorList>
            <consortium name="EnsemblMetazoa"/>
        </authorList>
    </citation>
    <scope>IDENTIFICATION</scope>
    <source>
        <strain evidence="4">p50T (Dazao)</strain>
    </source>
</reference>
<dbReference type="InterPro" id="IPR039467">
    <property type="entry name" value="TFIIIB_B''_Myb"/>
</dbReference>
<name>A0A8R2AQ84_BOMMO</name>
<proteinExistence type="predicted"/>
<dbReference type="GO" id="GO:0005634">
    <property type="term" value="C:nucleus"/>
    <property type="evidence" value="ECO:0007669"/>
    <property type="project" value="UniProtKB-SubCell"/>
</dbReference>
<feature type="region of interest" description="Disordered" evidence="2">
    <location>
        <begin position="556"/>
        <end position="591"/>
    </location>
</feature>
<dbReference type="AlphaFoldDB" id="A0A8R2AQ84"/>
<dbReference type="PANTHER" id="PTHR22929:SF0">
    <property type="entry name" value="TRANSCRIPTION FACTOR TFIIIB COMPONENT B'' HOMOLOG"/>
    <property type="match status" value="1"/>
</dbReference>
<dbReference type="InterPro" id="IPR001005">
    <property type="entry name" value="SANT/Myb"/>
</dbReference>
<feature type="region of interest" description="Disordered" evidence="2">
    <location>
        <begin position="404"/>
        <end position="437"/>
    </location>
</feature>
<feature type="compositionally biased region" description="Basic and acidic residues" evidence="2">
    <location>
        <begin position="461"/>
        <end position="470"/>
    </location>
</feature>
<feature type="compositionally biased region" description="Basic and acidic residues" evidence="2">
    <location>
        <begin position="345"/>
        <end position="359"/>
    </location>
</feature>
<feature type="region of interest" description="Disordered" evidence="2">
    <location>
        <begin position="621"/>
        <end position="673"/>
    </location>
</feature>
<evidence type="ECO:0000256" key="2">
    <source>
        <dbReference type="SAM" id="MobiDB-lite"/>
    </source>
</evidence>
<dbReference type="GO" id="GO:0070898">
    <property type="term" value="P:RNA polymerase III preinitiation complex assembly"/>
    <property type="evidence" value="ECO:0007669"/>
    <property type="project" value="TreeGrafter"/>
</dbReference>
<feature type="compositionally biased region" description="Polar residues" evidence="2">
    <location>
        <begin position="26"/>
        <end position="46"/>
    </location>
</feature>
<feature type="region of interest" description="Disordered" evidence="2">
    <location>
        <begin position="145"/>
        <end position="215"/>
    </location>
</feature>
<evidence type="ECO:0000313" key="5">
    <source>
        <dbReference type="Proteomes" id="UP000005204"/>
    </source>
</evidence>